<protein>
    <recommendedName>
        <fullName evidence="7">TVP38/TMEM64 family membrane protein</fullName>
    </recommendedName>
</protein>
<feature type="region of interest" description="Disordered" evidence="8">
    <location>
        <begin position="232"/>
        <end position="253"/>
    </location>
</feature>
<dbReference type="RefSeq" id="WP_007323208.1">
    <property type="nucleotide sequence ID" value="NZ_BAEE01000064.1"/>
</dbReference>
<gene>
    <name evidence="10" type="ORF">GOARA_064_01350</name>
</gene>
<evidence type="ECO:0000256" key="2">
    <source>
        <dbReference type="ARBA" id="ARBA00008640"/>
    </source>
</evidence>
<dbReference type="GO" id="GO:0005886">
    <property type="term" value="C:plasma membrane"/>
    <property type="evidence" value="ECO:0007669"/>
    <property type="project" value="UniProtKB-SubCell"/>
</dbReference>
<dbReference type="STRING" id="1073574.GOARA_064_01350"/>
<sequence>MSGASDEHPRTGDELLEADIRGTVIRRLVVVGIVIAAIMVTSYVAPTRGIVDAIESWRSGLGPTFPIIFFVCYALITIFPVPRSAFTFSSGVLFPWYVGLPGAMAATMFAAIASFIAIRVIGRAKVQPYLKQPVVMAIEARLARRGWLAVGALRLIAACPFSLANYCSALSSVRFFPYTVATLIGVFPGTAAVVLLGHSVTSGPNPWLIGSTVFFFALGIFGLVFDAKLPVEESPSDEGDAAAATPPGPSRNR</sequence>
<keyword evidence="6 7" id="KW-0472">Membrane</keyword>
<evidence type="ECO:0000256" key="8">
    <source>
        <dbReference type="SAM" id="MobiDB-lite"/>
    </source>
</evidence>
<evidence type="ECO:0000313" key="11">
    <source>
        <dbReference type="Proteomes" id="UP000035088"/>
    </source>
</evidence>
<keyword evidence="11" id="KW-1185">Reference proteome</keyword>
<dbReference type="PANTHER" id="PTHR12677:SF59">
    <property type="entry name" value="GOLGI APPARATUS MEMBRANE PROTEIN TVP38-RELATED"/>
    <property type="match status" value="1"/>
</dbReference>
<keyword evidence="5 7" id="KW-1133">Transmembrane helix</keyword>
<feature type="transmembrane region" description="Helical" evidence="7">
    <location>
        <begin position="57"/>
        <end position="76"/>
    </location>
</feature>
<feature type="transmembrane region" description="Helical" evidence="7">
    <location>
        <begin position="142"/>
        <end position="163"/>
    </location>
</feature>
<keyword evidence="3 7" id="KW-1003">Cell membrane</keyword>
<evidence type="ECO:0000256" key="4">
    <source>
        <dbReference type="ARBA" id="ARBA00022692"/>
    </source>
</evidence>
<evidence type="ECO:0000259" key="9">
    <source>
        <dbReference type="Pfam" id="PF09335"/>
    </source>
</evidence>
<evidence type="ECO:0000256" key="6">
    <source>
        <dbReference type="ARBA" id="ARBA00023136"/>
    </source>
</evidence>
<dbReference type="InterPro" id="IPR015414">
    <property type="entry name" value="TMEM64"/>
</dbReference>
<feature type="transmembrane region" description="Helical" evidence="7">
    <location>
        <begin position="24"/>
        <end position="45"/>
    </location>
</feature>
<dbReference type="InterPro" id="IPR032816">
    <property type="entry name" value="VTT_dom"/>
</dbReference>
<evidence type="ECO:0000256" key="7">
    <source>
        <dbReference type="RuleBase" id="RU366058"/>
    </source>
</evidence>
<feature type="transmembrane region" description="Helical" evidence="7">
    <location>
        <begin position="175"/>
        <end position="195"/>
    </location>
</feature>
<comment type="similarity">
    <text evidence="2 7">Belongs to the TVP38/TMEM64 family.</text>
</comment>
<keyword evidence="4 7" id="KW-0812">Transmembrane</keyword>
<accession>G7H5K8</accession>
<evidence type="ECO:0000313" key="10">
    <source>
        <dbReference type="EMBL" id="GAB11133.1"/>
    </source>
</evidence>
<evidence type="ECO:0000256" key="1">
    <source>
        <dbReference type="ARBA" id="ARBA00004651"/>
    </source>
</evidence>
<dbReference type="PANTHER" id="PTHR12677">
    <property type="entry name" value="GOLGI APPARATUS MEMBRANE PROTEIN TVP38-RELATED"/>
    <property type="match status" value="1"/>
</dbReference>
<dbReference type="EMBL" id="BAEE01000064">
    <property type="protein sequence ID" value="GAB11133.1"/>
    <property type="molecule type" value="Genomic_DNA"/>
</dbReference>
<name>G7H5K8_9ACTN</name>
<feature type="transmembrane region" description="Helical" evidence="7">
    <location>
        <begin position="207"/>
        <end position="225"/>
    </location>
</feature>
<dbReference type="Pfam" id="PF09335">
    <property type="entry name" value="VTT_dom"/>
    <property type="match status" value="1"/>
</dbReference>
<feature type="domain" description="VTT" evidence="9">
    <location>
        <begin position="81"/>
        <end position="198"/>
    </location>
</feature>
<dbReference type="Proteomes" id="UP000035088">
    <property type="component" value="Unassembled WGS sequence"/>
</dbReference>
<evidence type="ECO:0000256" key="5">
    <source>
        <dbReference type="ARBA" id="ARBA00022989"/>
    </source>
</evidence>
<proteinExistence type="inferred from homology"/>
<comment type="subcellular location">
    <subcellularLocation>
        <location evidence="1 7">Cell membrane</location>
        <topology evidence="1 7">Multi-pass membrane protein</topology>
    </subcellularLocation>
</comment>
<organism evidence="10 11">
    <name type="scientific">Gordonia araii NBRC 100433</name>
    <dbReference type="NCBI Taxonomy" id="1073574"/>
    <lineage>
        <taxon>Bacteria</taxon>
        <taxon>Bacillati</taxon>
        <taxon>Actinomycetota</taxon>
        <taxon>Actinomycetes</taxon>
        <taxon>Mycobacteriales</taxon>
        <taxon>Gordoniaceae</taxon>
        <taxon>Gordonia</taxon>
    </lineage>
</organism>
<feature type="transmembrane region" description="Helical" evidence="7">
    <location>
        <begin position="96"/>
        <end position="121"/>
    </location>
</feature>
<dbReference type="AlphaFoldDB" id="G7H5K8"/>
<evidence type="ECO:0000256" key="3">
    <source>
        <dbReference type="ARBA" id="ARBA00022475"/>
    </source>
</evidence>
<reference evidence="10 11" key="1">
    <citation type="submission" date="2011-11" db="EMBL/GenBank/DDBJ databases">
        <title>Whole genome shotgun sequence of Gordonia araii NBRC 100433.</title>
        <authorList>
            <person name="Yoshida Y."/>
            <person name="Hosoyama A."/>
            <person name="Tsuchikane K."/>
            <person name="Katsumata H."/>
            <person name="Yamazaki S."/>
            <person name="Fujita N."/>
        </authorList>
    </citation>
    <scope>NUCLEOTIDE SEQUENCE [LARGE SCALE GENOMIC DNA]</scope>
    <source>
        <strain evidence="10 11">NBRC 100433</strain>
    </source>
</reference>
<dbReference type="OrthoDB" id="5242213at2"/>
<comment type="caution">
    <text evidence="10">The sequence shown here is derived from an EMBL/GenBank/DDBJ whole genome shotgun (WGS) entry which is preliminary data.</text>
</comment>